<comment type="caution">
    <text evidence="2">The sequence shown here is derived from an EMBL/GenBank/DDBJ whole genome shotgun (WGS) entry which is preliminary data.</text>
</comment>
<dbReference type="CDD" id="cd04301">
    <property type="entry name" value="NAT_SF"/>
    <property type="match status" value="1"/>
</dbReference>
<reference evidence="2" key="1">
    <citation type="submission" date="2022-06" db="EMBL/GenBank/DDBJ databases">
        <title>Dynamics of rice microbiomes reveals core vertical transmitted seed endophytes.</title>
        <authorList>
            <person name="Liao K."/>
            <person name="Zhang X."/>
        </authorList>
    </citation>
    <scope>NUCLEOTIDE SEQUENCE</scope>
    <source>
        <strain evidence="2">JT1-17</strain>
    </source>
</reference>
<dbReference type="Gene3D" id="3.40.630.30">
    <property type="match status" value="1"/>
</dbReference>
<name>A0AAJ1FRX5_PANAN</name>
<dbReference type="GO" id="GO:0016747">
    <property type="term" value="F:acyltransferase activity, transferring groups other than amino-acyl groups"/>
    <property type="evidence" value="ECO:0007669"/>
    <property type="project" value="InterPro"/>
</dbReference>
<dbReference type="InterPro" id="IPR016181">
    <property type="entry name" value="Acyl_CoA_acyltransferase"/>
</dbReference>
<accession>A0AAJ1FRX5</accession>
<dbReference type="InterPro" id="IPR000182">
    <property type="entry name" value="GNAT_dom"/>
</dbReference>
<gene>
    <name evidence="2" type="ORF">NB703_002714</name>
</gene>
<feature type="domain" description="N-acetyltransferase" evidence="1">
    <location>
        <begin position="1"/>
        <end position="134"/>
    </location>
</feature>
<evidence type="ECO:0000259" key="1">
    <source>
        <dbReference type="PROSITE" id="PS51186"/>
    </source>
</evidence>
<dbReference type="Pfam" id="PF13508">
    <property type="entry name" value="Acetyltransf_7"/>
    <property type="match status" value="1"/>
</dbReference>
<dbReference type="EMBL" id="JANFVX010000009">
    <property type="protein sequence ID" value="MCW0344621.1"/>
    <property type="molecule type" value="Genomic_DNA"/>
</dbReference>
<proteinExistence type="predicted"/>
<dbReference type="SUPFAM" id="SSF55729">
    <property type="entry name" value="Acyl-CoA N-acyltransferases (Nat)"/>
    <property type="match status" value="1"/>
</dbReference>
<evidence type="ECO:0000313" key="2">
    <source>
        <dbReference type="EMBL" id="MCW0344621.1"/>
    </source>
</evidence>
<dbReference type="PROSITE" id="PS51186">
    <property type="entry name" value="GNAT"/>
    <property type="match status" value="1"/>
</dbReference>
<evidence type="ECO:0000313" key="3">
    <source>
        <dbReference type="Proteomes" id="UP001208888"/>
    </source>
</evidence>
<dbReference type="RefSeq" id="WP_239642700.1">
    <property type="nucleotide sequence ID" value="NZ_JANFVX010000009.1"/>
</dbReference>
<organism evidence="2 3">
    <name type="scientific">Pantoea ananas</name>
    <name type="common">Erwinia uredovora</name>
    <dbReference type="NCBI Taxonomy" id="553"/>
    <lineage>
        <taxon>Bacteria</taxon>
        <taxon>Pseudomonadati</taxon>
        <taxon>Pseudomonadota</taxon>
        <taxon>Gammaproteobacteria</taxon>
        <taxon>Enterobacterales</taxon>
        <taxon>Erwiniaceae</taxon>
        <taxon>Pantoea</taxon>
    </lineage>
</organism>
<sequence length="157" mass="18122">MTIDEVTEKKIYLPRLLSADEQRDMIDRYVASGRMFRLWDNGVKCIAVVTRLNETECALKNIATCPADQGKGYGRAMLAYLAETFLKACKTVYVGTGDVPGILRFYHKSGFRASHWVKDFFTDNDEKRLSKRAYSYVTWSICAETQMTWKHAKLREE</sequence>
<dbReference type="AlphaFoldDB" id="A0AAJ1FRX5"/>
<protein>
    <recommendedName>
        <fullName evidence="1">N-acetyltransferase domain-containing protein</fullName>
    </recommendedName>
</protein>
<dbReference type="Proteomes" id="UP001208888">
    <property type="component" value="Unassembled WGS sequence"/>
</dbReference>